<dbReference type="Gene3D" id="3.80.30.30">
    <property type="match status" value="1"/>
</dbReference>
<dbReference type="Pfam" id="PF20903">
    <property type="entry name" value="SPL"/>
    <property type="match status" value="1"/>
</dbReference>
<dbReference type="GO" id="GO:0051539">
    <property type="term" value="F:4 iron, 4 sulfur cluster binding"/>
    <property type="evidence" value="ECO:0007669"/>
    <property type="project" value="TreeGrafter"/>
</dbReference>
<dbReference type="InterPro" id="IPR058240">
    <property type="entry name" value="rSAM_sf"/>
</dbReference>
<comment type="caution">
    <text evidence="1">The sequence shown here is derived from an EMBL/GenBank/DDBJ whole genome shotgun (WGS) entry which is preliminary data.</text>
</comment>
<dbReference type="PANTHER" id="PTHR37822:SF2">
    <property type="entry name" value="SPORE PHOTOPRODUCT LYASE"/>
    <property type="match status" value="1"/>
</dbReference>
<protein>
    <recommendedName>
        <fullName evidence="3">Spore photoproduct lyase</fullName>
    </recommendedName>
</protein>
<organism evidence="1 2">
    <name type="scientific">candidate division WOR-1 bacterium DG_54_3</name>
    <dbReference type="NCBI Taxonomy" id="1703775"/>
    <lineage>
        <taxon>Bacteria</taxon>
        <taxon>Bacillati</taxon>
        <taxon>Saganbacteria</taxon>
    </lineage>
</organism>
<evidence type="ECO:0000313" key="1">
    <source>
        <dbReference type="EMBL" id="KPJ63571.1"/>
    </source>
</evidence>
<dbReference type="GO" id="GO:0042601">
    <property type="term" value="C:endospore-forming forespore"/>
    <property type="evidence" value="ECO:0007669"/>
    <property type="project" value="TreeGrafter"/>
</dbReference>
<dbReference type="EMBL" id="LIZX01000230">
    <property type="protein sequence ID" value="KPJ63571.1"/>
    <property type="molecule type" value="Genomic_DNA"/>
</dbReference>
<dbReference type="SUPFAM" id="SSF102114">
    <property type="entry name" value="Radical SAM enzymes"/>
    <property type="match status" value="1"/>
</dbReference>
<proteinExistence type="predicted"/>
<dbReference type="Proteomes" id="UP000051861">
    <property type="component" value="Unassembled WGS sequence"/>
</dbReference>
<name>A0A0S7XN22_UNCSA</name>
<gene>
    <name evidence="1" type="ORF">AMJ44_14285</name>
</gene>
<dbReference type="GO" id="GO:0003913">
    <property type="term" value="F:DNA photolyase activity"/>
    <property type="evidence" value="ECO:0007669"/>
    <property type="project" value="TreeGrafter"/>
</dbReference>
<reference evidence="1 2" key="1">
    <citation type="journal article" date="2015" name="Microbiome">
        <title>Genomic resolution of linkages in carbon, nitrogen, and sulfur cycling among widespread estuary sediment bacteria.</title>
        <authorList>
            <person name="Baker B.J."/>
            <person name="Lazar C.S."/>
            <person name="Teske A.P."/>
            <person name="Dick G.J."/>
        </authorList>
    </citation>
    <scope>NUCLEOTIDE SEQUENCE [LARGE SCALE GENOMIC DNA]</scope>
    <source>
        <strain evidence="1">DG_54_3</strain>
    </source>
</reference>
<dbReference type="AlphaFoldDB" id="A0A0S7XN22"/>
<evidence type="ECO:0000313" key="2">
    <source>
        <dbReference type="Proteomes" id="UP000051861"/>
    </source>
</evidence>
<sequence length="367" mass="42540">MEATFESETLEPQLVTHVYAIKGRTDGHVAERIHHNCKKLGIPFSWVAQIPRSVEEGESKLEDERGILVLIDRKSPFIEKFKHPKGLCYPFYKLAAHNNCNFWCEYCYLYMTFYMRPQSLHYVNYDKMFSEIDEFSRARVGTRFQVLNLGELGDPLATDDITEFSKIIIPYAGRKENIKLLFLTKSIAVNNLLDLEHNNHTILSWSVNCDLIADKLEHKVPKPIDRIISAAKAQKAGYEIRFRIDPLFWFEGWAKQYEKVVDNIANYTKPSLITLGAYRPTPGLVNHIRARFPKSNLISLEEKLVMDAGKRRFPDNKRVEMYRYLTGLIKEKMSDVRVALCKEPKRIWKSSGIKSIGMTCNCIDFDS</sequence>
<dbReference type="Gene3D" id="3.40.50.12110">
    <property type="match status" value="1"/>
</dbReference>
<evidence type="ECO:0008006" key="3">
    <source>
        <dbReference type="Google" id="ProtNLM"/>
    </source>
</evidence>
<dbReference type="PANTHER" id="PTHR37822">
    <property type="entry name" value="SPORE PHOTOPRODUCT LYASE-RELATED"/>
    <property type="match status" value="1"/>
</dbReference>
<dbReference type="GO" id="GO:1904047">
    <property type="term" value="F:S-adenosyl-L-methionine binding"/>
    <property type="evidence" value="ECO:0007669"/>
    <property type="project" value="TreeGrafter"/>
</dbReference>
<dbReference type="InterPro" id="IPR049539">
    <property type="entry name" value="SPL"/>
</dbReference>
<accession>A0A0S7XN22</accession>